<evidence type="ECO:0000313" key="2">
    <source>
        <dbReference type="EMBL" id="MPC44826.1"/>
    </source>
</evidence>
<reference evidence="2 3" key="1">
    <citation type="submission" date="2019-05" db="EMBL/GenBank/DDBJ databases">
        <title>Another draft genome of Portunus trituberculatus and its Hox gene families provides insights of decapod evolution.</title>
        <authorList>
            <person name="Jeong J.-H."/>
            <person name="Song I."/>
            <person name="Kim S."/>
            <person name="Choi T."/>
            <person name="Kim D."/>
            <person name="Ryu S."/>
            <person name="Kim W."/>
        </authorList>
    </citation>
    <scope>NUCLEOTIDE SEQUENCE [LARGE SCALE GENOMIC DNA]</scope>
    <source>
        <tissue evidence="2">Muscle</tissue>
    </source>
</reference>
<protein>
    <submittedName>
        <fullName evidence="2">Uncharacterized protein</fullName>
    </submittedName>
</protein>
<sequence length="105" mass="12091">MASNDRGQEKGLREMTNSKEIKLWHEKDHTPATATTPAFSAITSFITSTTIIITTDTTSRISSIFYHRLHLHLHHRHHHNDEQQQQQEHAPLPLLTTHPALTKRD</sequence>
<feature type="compositionally biased region" description="Low complexity" evidence="1">
    <location>
        <begin position="89"/>
        <end position="105"/>
    </location>
</feature>
<feature type="region of interest" description="Disordered" evidence="1">
    <location>
        <begin position="75"/>
        <end position="105"/>
    </location>
</feature>
<comment type="caution">
    <text evidence="2">The sequence shown here is derived from an EMBL/GenBank/DDBJ whole genome shotgun (WGS) entry which is preliminary data.</text>
</comment>
<dbReference type="EMBL" id="VSRR010006454">
    <property type="protein sequence ID" value="MPC44826.1"/>
    <property type="molecule type" value="Genomic_DNA"/>
</dbReference>
<name>A0A5B7FHE3_PORTR</name>
<organism evidence="2 3">
    <name type="scientific">Portunus trituberculatus</name>
    <name type="common">Swimming crab</name>
    <name type="synonym">Neptunus trituberculatus</name>
    <dbReference type="NCBI Taxonomy" id="210409"/>
    <lineage>
        <taxon>Eukaryota</taxon>
        <taxon>Metazoa</taxon>
        <taxon>Ecdysozoa</taxon>
        <taxon>Arthropoda</taxon>
        <taxon>Crustacea</taxon>
        <taxon>Multicrustacea</taxon>
        <taxon>Malacostraca</taxon>
        <taxon>Eumalacostraca</taxon>
        <taxon>Eucarida</taxon>
        <taxon>Decapoda</taxon>
        <taxon>Pleocyemata</taxon>
        <taxon>Brachyura</taxon>
        <taxon>Eubrachyura</taxon>
        <taxon>Portunoidea</taxon>
        <taxon>Portunidae</taxon>
        <taxon>Portuninae</taxon>
        <taxon>Portunus</taxon>
    </lineage>
</organism>
<keyword evidence="3" id="KW-1185">Reference proteome</keyword>
<dbReference type="Proteomes" id="UP000324222">
    <property type="component" value="Unassembled WGS sequence"/>
</dbReference>
<dbReference type="AlphaFoldDB" id="A0A5B7FHE3"/>
<evidence type="ECO:0000256" key="1">
    <source>
        <dbReference type="SAM" id="MobiDB-lite"/>
    </source>
</evidence>
<proteinExistence type="predicted"/>
<gene>
    <name evidence="2" type="ORF">E2C01_038506</name>
</gene>
<accession>A0A5B7FHE3</accession>
<evidence type="ECO:0000313" key="3">
    <source>
        <dbReference type="Proteomes" id="UP000324222"/>
    </source>
</evidence>